<evidence type="ECO:0000313" key="3">
    <source>
        <dbReference type="Proteomes" id="UP000216998"/>
    </source>
</evidence>
<dbReference type="GO" id="GO:0051536">
    <property type="term" value="F:iron-sulfur cluster binding"/>
    <property type="evidence" value="ECO:0007669"/>
    <property type="project" value="InterPro"/>
</dbReference>
<dbReference type="EMBL" id="NOXU01000031">
    <property type="protein sequence ID" value="OYQ32730.1"/>
    <property type="molecule type" value="Genomic_DNA"/>
</dbReference>
<organism evidence="2 3">
    <name type="scientific">Niveispirillum lacus</name>
    <dbReference type="NCBI Taxonomy" id="1981099"/>
    <lineage>
        <taxon>Bacteria</taxon>
        <taxon>Pseudomonadati</taxon>
        <taxon>Pseudomonadota</taxon>
        <taxon>Alphaproteobacteria</taxon>
        <taxon>Rhodospirillales</taxon>
        <taxon>Azospirillaceae</taxon>
        <taxon>Niveispirillum</taxon>
    </lineage>
</organism>
<reference evidence="2 3" key="1">
    <citation type="submission" date="2017-07" db="EMBL/GenBank/DDBJ databases">
        <title>Niveispirillum cyanobacteriorum sp. nov., isolated from cyanobacterial aggregates in a eutrophic lake.</title>
        <authorList>
            <person name="Cai H."/>
        </authorList>
    </citation>
    <scope>NUCLEOTIDE SEQUENCE [LARGE SCALE GENOMIC DNA]</scope>
    <source>
        <strain evidence="3">TH1-14</strain>
    </source>
</reference>
<dbReference type="SUPFAM" id="SSF54292">
    <property type="entry name" value="2Fe-2S ferredoxin-like"/>
    <property type="match status" value="1"/>
</dbReference>
<gene>
    <name evidence="2" type="ORF">CHU95_18410</name>
</gene>
<name>A0A255YWD6_9PROT</name>
<evidence type="ECO:0000259" key="1">
    <source>
        <dbReference type="PROSITE" id="PS51085"/>
    </source>
</evidence>
<dbReference type="InterPro" id="IPR001041">
    <property type="entry name" value="2Fe-2S_ferredoxin-type"/>
</dbReference>
<evidence type="ECO:0000313" key="2">
    <source>
        <dbReference type="EMBL" id="OYQ32730.1"/>
    </source>
</evidence>
<dbReference type="InterPro" id="IPR012675">
    <property type="entry name" value="Beta-grasp_dom_sf"/>
</dbReference>
<dbReference type="Proteomes" id="UP000216998">
    <property type="component" value="Unassembled WGS sequence"/>
</dbReference>
<dbReference type="Gene3D" id="3.10.20.30">
    <property type="match status" value="1"/>
</dbReference>
<proteinExistence type="predicted"/>
<keyword evidence="3" id="KW-1185">Reference proteome</keyword>
<dbReference type="Pfam" id="PF00111">
    <property type="entry name" value="Fer2"/>
    <property type="match status" value="1"/>
</dbReference>
<dbReference type="PROSITE" id="PS51085">
    <property type="entry name" value="2FE2S_FER_2"/>
    <property type="match status" value="1"/>
</dbReference>
<dbReference type="InterPro" id="IPR036010">
    <property type="entry name" value="2Fe-2S_ferredoxin-like_sf"/>
</dbReference>
<feature type="domain" description="2Fe-2S ferredoxin-type" evidence="1">
    <location>
        <begin position="10"/>
        <end position="108"/>
    </location>
</feature>
<accession>A0A255YWD6</accession>
<sequence>MVCRHAGRTHGVRVILHRLDGEGTVDVPPGQSLFQAIAAQDRAMITALCGGCCICGTCRVRVLDGDPGPMGPDEAHLRWQLAITDPAIRLACQMRPGCRLRVDIIQPE</sequence>
<dbReference type="AlphaFoldDB" id="A0A255YWD6"/>
<protein>
    <recommendedName>
        <fullName evidence="1">2Fe-2S ferredoxin-type domain-containing protein</fullName>
    </recommendedName>
</protein>
<dbReference type="OrthoDB" id="341967at2"/>
<comment type="caution">
    <text evidence="2">The sequence shown here is derived from an EMBL/GenBank/DDBJ whole genome shotgun (WGS) entry which is preliminary data.</text>
</comment>